<accession>A0ABQ4MPK5</accession>
<evidence type="ECO:0000256" key="1">
    <source>
        <dbReference type="SAM" id="Coils"/>
    </source>
</evidence>
<feature type="compositionally biased region" description="Low complexity" evidence="2">
    <location>
        <begin position="675"/>
        <end position="688"/>
    </location>
</feature>
<sequence length="694" mass="76607">MWAIPAAYEKFLRRRNLTWDMKVNIDGVDYGRDVVMDFSIDRRLVSGDEFMLGTANMGKLEIKLRLQKELPANARVVPYLGLNVGNLSWQDAHIPWQDAHFPWEGGNLGWIPMGEFYVDSRERIKNIWVYTCFDKLYLADRAFLSNLTYPATMQAVWNEICTRLGYTYDNSVVINPNYKIPAGPAGFTMRQTMGFIASANGASVYVGRDGTIKFKRFAASGAPSFVMGESDYHRLVLTNPQKTYRRIVIGYDGEEGVRFEAGSGSENETLYIDNPYATQAMANALLMQLNGFSYMPMDMNARGYPHLEPGDVIQFERTESMAWQDANIPWQDAHFPWDGIYRHQTTILIQSFSYRGGLVMVLESPSASEQQSEFPTPGPITQEINRLNRDAVKLGRKYYGVGFTREQGFQLNREDGLSEVIWNSDVMDWKVDGQRVLYLDAQARKLKFAGDLEAASGTFSGNLSAAGGTFRGTLQGVDGTFSGSLQAATGTFSGDLSAAGGTFRGNLSAAGGTFTGTLVGVDGTFSGTLNAATIIGGTITGAWIRTAETGRRIEIDYRGWRSYDEGGRERISINYNNPAGMGGLSFYNSSGSLRGELYSDSSNLSLIGQGDMLIRAMSGSLHMQGNIDFSSANIIGLSIGSVSGLQSRLNSLQSQMDSLRQEFNNHSHTVNIGTHNHGNNQNQNWGGTFQTSRP</sequence>
<evidence type="ECO:0000256" key="2">
    <source>
        <dbReference type="SAM" id="MobiDB-lite"/>
    </source>
</evidence>
<comment type="caution">
    <text evidence="3">The sequence shown here is derived from an EMBL/GenBank/DDBJ whole genome shotgun (WGS) entry which is preliminary data.</text>
</comment>
<protein>
    <submittedName>
        <fullName evidence="3">Uncharacterized protein</fullName>
    </submittedName>
</protein>
<name>A0ABQ4MPK5_9BACL</name>
<evidence type="ECO:0000313" key="4">
    <source>
        <dbReference type="Proteomes" id="UP000681290"/>
    </source>
</evidence>
<evidence type="ECO:0000313" key="3">
    <source>
        <dbReference type="EMBL" id="GIP57917.1"/>
    </source>
</evidence>
<reference evidence="3 4" key="1">
    <citation type="submission" date="2021-03" db="EMBL/GenBank/DDBJ databases">
        <title>Antimicrobial resistance genes in bacteria isolated from Japanese honey, and their potential for conferring macrolide and lincosamide resistance in the American foulbrood pathogen Paenibacillus larvae.</title>
        <authorList>
            <person name="Okamoto M."/>
            <person name="Kumagai M."/>
            <person name="Kanamori H."/>
            <person name="Takamatsu D."/>
        </authorList>
    </citation>
    <scope>NUCLEOTIDE SEQUENCE [LARGE SCALE GENOMIC DNA]</scope>
    <source>
        <strain evidence="3 4">J15TS10</strain>
    </source>
</reference>
<keyword evidence="4" id="KW-1185">Reference proteome</keyword>
<feature type="coiled-coil region" evidence="1">
    <location>
        <begin position="642"/>
        <end position="669"/>
    </location>
</feature>
<gene>
    <name evidence="3" type="ORF">J15TS10_17310</name>
</gene>
<proteinExistence type="predicted"/>
<organism evidence="3 4">
    <name type="scientific">Paenibacillus woosongensis</name>
    <dbReference type="NCBI Taxonomy" id="307580"/>
    <lineage>
        <taxon>Bacteria</taxon>
        <taxon>Bacillati</taxon>
        <taxon>Bacillota</taxon>
        <taxon>Bacilli</taxon>
        <taxon>Bacillales</taxon>
        <taxon>Paenibacillaceae</taxon>
        <taxon>Paenibacillus</taxon>
    </lineage>
</organism>
<dbReference type="EMBL" id="BOSM01000002">
    <property type="protein sequence ID" value="GIP57917.1"/>
    <property type="molecule type" value="Genomic_DNA"/>
</dbReference>
<dbReference type="Proteomes" id="UP000681290">
    <property type="component" value="Unassembled WGS sequence"/>
</dbReference>
<keyword evidence="1" id="KW-0175">Coiled coil</keyword>
<feature type="region of interest" description="Disordered" evidence="2">
    <location>
        <begin position="675"/>
        <end position="694"/>
    </location>
</feature>